<dbReference type="RefSeq" id="WP_250858106.1">
    <property type="nucleotide sequence ID" value="NZ_JAGSOJ010000001.1"/>
</dbReference>
<comment type="caution">
    <text evidence="5">The sequence shown here is derived from an EMBL/GenBank/DDBJ whole genome shotgun (WGS) entry which is preliminary data.</text>
</comment>
<keyword evidence="5" id="KW-0808">Transferase</keyword>
<reference evidence="5" key="1">
    <citation type="journal article" date="2021" name="mSystems">
        <title>Bacteria and Archaea Synergistically Convert Glycine Betaine to Biogenic Methane in the Formosa Cold Seep of the South China Sea.</title>
        <authorList>
            <person name="Li L."/>
            <person name="Zhang W."/>
            <person name="Zhang S."/>
            <person name="Song L."/>
            <person name="Sun Q."/>
            <person name="Zhang H."/>
            <person name="Xiang H."/>
            <person name="Dong X."/>
        </authorList>
    </citation>
    <scope>NUCLEOTIDE SEQUENCE</scope>
    <source>
        <strain evidence="5">ZWT</strain>
    </source>
</reference>
<keyword evidence="5" id="KW-0548">Nucleotidyltransferase</keyword>
<protein>
    <submittedName>
        <fullName evidence="5">Diguanylate cyclase</fullName>
        <ecNumber evidence="5">2.7.7.65</ecNumber>
    </submittedName>
</protein>
<dbReference type="SUPFAM" id="SSF55073">
    <property type="entry name" value="Nucleotide cyclase"/>
    <property type="match status" value="1"/>
</dbReference>
<dbReference type="PANTHER" id="PTHR43155:SF2">
    <property type="entry name" value="CYCLIC DI-GMP PHOSPHODIESTERASE PA4108"/>
    <property type="match status" value="1"/>
</dbReference>
<dbReference type="PROSITE" id="PS51832">
    <property type="entry name" value="HD_GYP"/>
    <property type="match status" value="1"/>
</dbReference>
<dbReference type="Gene3D" id="3.30.70.270">
    <property type="match status" value="1"/>
</dbReference>
<keyword evidence="1" id="KW-1133">Transmembrane helix</keyword>
<dbReference type="EC" id="2.7.7.65" evidence="5"/>
<dbReference type="GO" id="GO:0052621">
    <property type="term" value="F:diguanylate cyclase activity"/>
    <property type="evidence" value="ECO:0007669"/>
    <property type="project" value="UniProtKB-EC"/>
</dbReference>
<dbReference type="SMART" id="SM00267">
    <property type="entry name" value="GGDEF"/>
    <property type="match status" value="1"/>
</dbReference>
<dbReference type="PROSITE" id="PS51831">
    <property type="entry name" value="HD"/>
    <property type="match status" value="1"/>
</dbReference>
<name>A0A9J6NZZ0_9CLOT</name>
<dbReference type="CDD" id="cd01949">
    <property type="entry name" value="GGDEF"/>
    <property type="match status" value="1"/>
</dbReference>
<dbReference type="NCBIfam" id="TIGR00254">
    <property type="entry name" value="GGDEF"/>
    <property type="match status" value="1"/>
</dbReference>
<feature type="transmembrane region" description="Helical" evidence="1">
    <location>
        <begin position="6"/>
        <end position="22"/>
    </location>
</feature>
<evidence type="ECO:0000259" key="3">
    <source>
        <dbReference type="PROSITE" id="PS51831"/>
    </source>
</evidence>
<dbReference type="PANTHER" id="PTHR43155">
    <property type="entry name" value="CYCLIC DI-GMP PHOSPHODIESTERASE PA4108-RELATED"/>
    <property type="match status" value="1"/>
</dbReference>
<feature type="domain" description="HD-GYP" evidence="4">
    <location>
        <begin position="499"/>
        <end position="685"/>
    </location>
</feature>
<feature type="transmembrane region" description="Helical" evidence="1">
    <location>
        <begin position="99"/>
        <end position="121"/>
    </location>
</feature>
<sequence>MIYIGVIYSIIAIMLIFIMVSLTNKECTSLKKVYLMMIACLFIWISADAVNFFISRTSMKLFIYKFKYIGVLPLPNLLMILAMKYCTKKKRIKPKLLKLTWIVPIISFVVIITNSYHNLFWKSLYVAELHNGISVMTEYGVAFWIFVAIAYVFLFISILILISCYFNLPKYYRGQTILIITAMIPVIVANVISIFEIINLEYDITALGLIPCTIIYRYILFDTIIPQVIPKSREIIIDSLKNIIFVIEKDGKIIDSNDMARKVFGKYEINIKFGKFEKVFEELLVKANATMHKKNDHVEIRVMIDDREYYFVKNESLIYDKGEVIGKVIFFNDISYMKITMNKLEIMAKQDMLTGLFNRLYFDEQVSKIGNLDIEDKLPIAIIKGDINSIKMINDVLGKKMGDKLIVKMAGIIKDIVPENSFVARVGGDEFGIILFNTKEELVIKMIKGIKKRCEDEGEGINNLSICLGYSIMENEDKSIDKHLEYADNCMYRKKMMESKSARSSIIDSLKIALEQSNYETKEHAERTRELASKLAKKIGIKENRLSDIEMLALLHDIGKLAVPDSILMKPEKLTDEEFEVIKTHSQKGYEIAVSSPNLINIAEGILHHHERWDGRGYPEGLKGEEIPIESRIITIVDSYDVMTNDRPYHNAMPKEKAIEELLRCKGSQFDPELVDLMIEMLEKQ</sequence>
<feature type="transmembrane region" description="Helical" evidence="1">
    <location>
        <begin position="141"/>
        <end position="165"/>
    </location>
</feature>
<dbReference type="Pfam" id="PF13487">
    <property type="entry name" value="HD_5"/>
    <property type="match status" value="1"/>
</dbReference>
<accession>A0A9J6NZZ0</accession>
<dbReference type="SMART" id="SM00471">
    <property type="entry name" value="HDc"/>
    <property type="match status" value="1"/>
</dbReference>
<evidence type="ECO:0000313" key="5">
    <source>
        <dbReference type="EMBL" id="MCM1989181.1"/>
    </source>
</evidence>
<dbReference type="InterPro" id="IPR003607">
    <property type="entry name" value="HD/PDEase_dom"/>
</dbReference>
<evidence type="ECO:0000313" key="6">
    <source>
        <dbReference type="Proteomes" id="UP001056429"/>
    </source>
</evidence>
<evidence type="ECO:0000259" key="4">
    <source>
        <dbReference type="PROSITE" id="PS51832"/>
    </source>
</evidence>
<feature type="domain" description="GGDEF" evidence="2">
    <location>
        <begin position="378"/>
        <end position="509"/>
    </location>
</feature>
<dbReference type="InterPro" id="IPR031621">
    <property type="entry name" value="HisKA_7TM"/>
</dbReference>
<keyword evidence="1" id="KW-0472">Membrane</keyword>
<dbReference type="Gene3D" id="1.10.3210.10">
    <property type="entry name" value="Hypothetical protein af1432"/>
    <property type="match status" value="1"/>
</dbReference>
<dbReference type="Pfam" id="PF16927">
    <property type="entry name" value="HisKA_7TM"/>
    <property type="match status" value="1"/>
</dbReference>
<dbReference type="AlphaFoldDB" id="A0A9J6NZZ0"/>
<dbReference type="Gene3D" id="3.30.450.20">
    <property type="entry name" value="PAS domain"/>
    <property type="match status" value="1"/>
</dbReference>
<gene>
    <name evidence="5" type="ORF">KDK92_05465</name>
</gene>
<dbReference type="InterPro" id="IPR029787">
    <property type="entry name" value="Nucleotide_cyclase"/>
</dbReference>
<feature type="transmembrane region" description="Helical" evidence="1">
    <location>
        <begin position="177"/>
        <end position="198"/>
    </location>
</feature>
<dbReference type="EMBL" id="JAGSOJ010000001">
    <property type="protein sequence ID" value="MCM1989181.1"/>
    <property type="molecule type" value="Genomic_DNA"/>
</dbReference>
<dbReference type="Proteomes" id="UP001056429">
    <property type="component" value="Unassembled WGS sequence"/>
</dbReference>
<dbReference type="PROSITE" id="PS50887">
    <property type="entry name" value="GGDEF"/>
    <property type="match status" value="1"/>
</dbReference>
<dbReference type="CDD" id="cd00077">
    <property type="entry name" value="HDc"/>
    <property type="match status" value="1"/>
</dbReference>
<dbReference type="InterPro" id="IPR006674">
    <property type="entry name" value="HD_domain"/>
</dbReference>
<keyword evidence="6" id="KW-1185">Reference proteome</keyword>
<organism evidence="5 6">
    <name type="scientific">Oceanirhabdus seepicola</name>
    <dbReference type="NCBI Taxonomy" id="2828781"/>
    <lineage>
        <taxon>Bacteria</taxon>
        <taxon>Bacillati</taxon>
        <taxon>Bacillota</taxon>
        <taxon>Clostridia</taxon>
        <taxon>Eubacteriales</taxon>
        <taxon>Clostridiaceae</taxon>
        <taxon>Oceanirhabdus</taxon>
    </lineage>
</organism>
<dbReference type="InterPro" id="IPR000160">
    <property type="entry name" value="GGDEF_dom"/>
</dbReference>
<dbReference type="InterPro" id="IPR037522">
    <property type="entry name" value="HD_GYP_dom"/>
</dbReference>
<feature type="transmembrane region" description="Helical" evidence="1">
    <location>
        <begin position="34"/>
        <end position="54"/>
    </location>
</feature>
<keyword evidence="1" id="KW-0812">Transmembrane</keyword>
<proteinExistence type="predicted"/>
<reference evidence="5" key="2">
    <citation type="submission" date="2021-04" db="EMBL/GenBank/DDBJ databases">
        <authorList>
            <person name="Dong X."/>
        </authorList>
    </citation>
    <scope>NUCLEOTIDE SEQUENCE</scope>
    <source>
        <strain evidence="5">ZWT</strain>
    </source>
</reference>
<dbReference type="InterPro" id="IPR043128">
    <property type="entry name" value="Rev_trsase/Diguanyl_cyclase"/>
</dbReference>
<evidence type="ECO:0000259" key="2">
    <source>
        <dbReference type="PROSITE" id="PS50887"/>
    </source>
</evidence>
<evidence type="ECO:0000256" key="1">
    <source>
        <dbReference type="SAM" id="Phobius"/>
    </source>
</evidence>
<dbReference type="Pfam" id="PF00990">
    <property type="entry name" value="GGDEF"/>
    <property type="match status" value="1"/>
</dbReference>
<dbReference type="SUPFAM" id="SSF109604">
    <property type="entry name" value="HD-domain/PDEase-like"/>
    <property type="match status" value="1"/>
</dbReference>
<feature type="domain" description="HD" evidence="3">
    <location>
        <begin position="521"/>
        <end position="643"/>
    </location>
</feature>